<gene>
    <name evidence="2" type="ORF">EYF80_064943</name>
</gene>
<feature type="region of interest" description="Disordered" evidence="1">
    <location>
        <begin position="1"/>
        <end position="30"/>
    </location>
</feature>
<sequence length="93" mass="10028">MNVNKHHATFGPSGNRTPLMESPQKKSRGTTCSRFWFQEDCWESAGGQSPGPEPEPGGPFDLKIESQSRGSDPAASGVFGILGKNDHLESALR</sequence>
<evidence type="ECO:0000256" key="1">
    <source>
        <dbReference type="SAM" id="MobiDB-lite"/>
    </source>
</evidence>
<evidence type="ECO:0000313" key="2">
    <source>
        <dbReference type="EMBL" id="TNN24931.1"/>
    </source>
</evidence>
<dbReference type="EMBL" id="SRLO01013897">
    <property type="protein sequence ID" value="TNN24931.1"/>
    <property type="molecule type" value="Genomic_DNA"/>
</dbReference>
<dbReference type="Proteomes" id="UP000314294">
    <property type="component" value="Unassembled WGS sequence"/>
</dbReference>
<reference evidence="2 3" key="1">
    <citation type="submission" date="2019-03" db="EMBL/GenBank/DDBJ databases">
        <title>First draft genome of Liparis tanakae, snailfish: a comprehensive survey of snailfish specific genes.</title>
        <authorList>
            <person name="Kim W."/>
            <person name="Song I."/>
            <person name="Jeong J.-H."/>
            <person name="Kim D."/>
            <person name="Kim S."/>
            <person name="Ryu S."/>
            <person name="Song J.Y."/>
            <person name="Lee S.K."/>
        </authorList>
    </citation>
    <scope>NUCLEOTIDE SEQUENCE [LARGE SCALE GENOMIC DNA]</scope>
    <source>
        <tissue evidence="2">Muscle</tissue>
    </source>
</reference>
<evidence type="ECO:0000313" key="3">
    <source>
        <dbReference type="Proteomes" id="UP000314294"/>
    </source>
</evidence>
<feature type="compositionally biased region" description="Basic and acidic residues" evidence="1">
    <location>
        <begin position="84"/>
        <end position="93"/>
    </location>
</feature>
<keyword evidence="3" id="KW-1185">Reference proteome</keyword>
<accession>A0A4Z2E844</accession>
<organism evidence="2 3">
    <name type="scientific">Liparis tanakae</name>
    <name type="common">Tanaka's snailfish</name>
    <dbReference type="NCBI Taxonomy" id="230148"/>
    <lineage>
        <taxon>Eukaryota</taxon>
        <taxon>Metazoa</taxon>
        <taxon>Chordata</taxon>
        <taxon>Craniata</taxon>
        <taxon>Vertebrata</taxon>
        <taxon>Euteleostomi</taxon>
        <taxon>Actinopterygii</taxon>
        <taxon>Neopterygii</taxon>
        <taxon>Teleostei</taxon>
        <taxon>Neoteleostei</taxon>
        <taxon>Acanthomorphata</taxon>
        <taxon>Eupercaria</taxon>
        <taxon>Perciformes</taxon>
        <taxon>Cottioidei</taxon>
        <taxon>Cottales</taxon>
        <taxon>Liparidae</taxon>
        <taxon>Liparis</taxon>
    </lineage>
</organism>
<feature type="region of interest" description="Disordered" evidence="1">
    <location>
        <begin position="42"/>
        <end position="93"/>
    </location>
</feature>
<protein>
    <submittedName>
        <fullName evidence="2">Uncharacterized protein</fullName>
    </submittedName>
</protein>
<name>A0A4Z2E844_9TELE</name>
<dbReference type="AlphaFoldDB" id="A0A4Z2E844"/>
<proteinExistence type="predicted"/>
<comment type="caution">
    <text evidence="2">The sequence shown here is derived from an EMBL/GenBank/DDBJ whole genome shotgun (WGS) entry which is preliminary data.</text>
</comment>